<evidence type="ECO:0000313" key="2">
    <source>
        <dbReference type="Proteomes" id="UP001060215"/>
    </source>
</evidence>
<proteinExistence type="predicted"/>
<comment type="caution">
    <text evidence="1">The sequence shown here is derived from an EMBL/GenBank/DDBJ whole genome shotgun (WGS) entry which is preliminary data.</text>
</comment>
<organism evidence="1 2">
    <name type="scientific">Camellia lanceoleosa</name>
    <dbReference type="NCBI Taxonomy" id="1840588"/>
    <lineage>
        <taxon>Eukaryota</taxon>
        <taxon>Viridiplantae</taxon>
        <taxon>Streptophyta</taxon>
        <taxon>Embryophyta</taxon>
        <taxon>Tracheophyta</taxon>
        <taxon>Spermatophyta</taxon>
        <taxon>Magnoliopsida</taxon>
        <taxon>eudicotyledons</taxon>
        <taxon>Gunneridae</taxon>
        <taxon>Pentapetalae</taxon>
        <taxon>asterids</taxon>
        <taxon>Ericales</taxon>
        <taxon>Theaceae</taxon>
        <taxon>Camellia</taxon>
    </lineage>
</organism>
<reference evidence="1 2" key="1">
    <citation type="journal article" date="2022" name="Plant J.">
        <title>Chromosome-level genome of Camellia lanceoleosa provides a valuable resource for understanding genome evolution and self-incompatibility.</title>
        <authorList>
            <person name="Gong W."/>
            <person name="Xiao S."/>
            <person name="Wang L."/>
            <person name="Liao Z."/>
            <person name="Chang Y."/>
            <person name="Mo W."/>
            <person name="Hu G."/>
            <person name="Li W."/>
            <person name="Zhao G."/>
            <person name="Zhu H."/>
            <person name="Hu X."/>
            <person name="Ji K."/>
            <person name="Xiang X."/>
            <person name="Song Q."/>
            <person name="Yuan D."/>
            <person name="Jin S."/>
            <person name="Zhang L."/>
        </authorList>
    </citation>
    <scope>NUCLEOTIDE SEQUENCE [LARGE SCALE GENOMIC DNA]</scope>
    <source>
        <strain evidence="1">SQ_2022a</strain>
    </source>
</reference>
<dbReference type="Proteomes" id="UP001060215">
    <property type="component" value="Chromosome 3"/>
</dbReference>
<dbReference type="EMBL" id="CM045760">
    <property type="protein sequence ID" value="KAI8024664.1"/>
    <property type="molecule type" value="Genomic_DNA"/>
</dbReference>
<name>A0ACC0IHA4_9ERIC</name>
<protein>
    <submittedName>
        <fullName evidence="1">Nuclear pore complex protein NUP107</fullName>
    </submittedName>
</protein>
<sequence>MEVDKETSPSYFDPEDLSTRERYRRYGKRHSTSSHGSSVSFSGTRILYDGQSIERRPNAALFLEDIKQEVESFDADQLEGTPSKTQSALWRKSLAGSCGVSEADVAADSIRRPGSYSLKSCKHEDAALSDGGADVPPTVQSTGTVVALPSQQPSSSRPGKRARTSRTEQRLADEDETILPLSPAPSPQRNAQPEHSDRAAPSKWVPNFTFQSRDILESDSVVAEKDHLMAFNLAKSVCLPKDMEHHQKQLNTELKAIRSSTKSMILAIQKNNITHRKVLELRRNTREAMREAEAKTAELEEARKQLAELRSENGRLTGLVSSADAEKQRVAIELKDKYLRELAKIEKKKNTEITQLKESIKGAEKQGFKKAEDAYTQQCEAAKDLFFKCGWRSAVEQLGSGPKTEVYNAPQYFIPASLAQYAADLQKQFLEASDDDDEDEDKPTDTPASTSKPPINQLG</sequence>
<evidence type="ECO:0000313" key="1">
    <source>
        <dbReference type="EMBL" id="KAI8024664.1"/>
    </source>
</evidence>
<accession>A0ACC0IHA4</accession>
<keyword evidence="2" id="KW-1185">Reference proteome</keyword>
<gene>
    <name evidence="1" type="ORF">LOK49_LG02G00762</name>
</gene>